<evidence type="ECO:0000313" key="1">
    <source>
        <dbReference type="EMBL" id="KAJ6258063.1"/>
    </source>
</evidence>
<dbReference type="AlphaFoldDB" id="A0AAD6ISX6"/>
<dbReference type="Proteomes" id="UP001221413">
    <property type="component" value="Unassembled WGS sequence"/>
</dbReference>
<name>A0AAD6ISX6_DREDA</name>
<keyword evidence="2" id="KW-1185">Reference proteome</keyword>
<organism evidence="1 2">
    <name type="scientific">Drechslerella dactyloides</name>
    <name type="common">Nematode-trapping fungus</name>
    <name type="synonym">Arthrobotrys dactyloides</name>
    <dbReference type="NCBI Taxonomy" id="74499"/>
    <lineage>
        <taxon>Eukaryota</taxon>
        <taxon>Fungi</taxon>
        <taxon>Dikarya</taxon>
        <taxon>Ascomycota</taxon>
        <taxon>Pezizomycotina</taxon>
        <taxon>Orbiliomycetes</taxon>
        <taxon>Orbiliales</taxon>
        <taxon>Orbiliaceae</taxon>
        <taxon>Drechslerella</taxon>
    </lineage>
</organism>
<protein>
    <submittedName>
        <fullName evidence="1">Uncharacterized protein</fullName>
    </submittedName>
</protein>
<dbReference type="EMBL" id="JAQGDS010000009">
    <property type="protein sequence ID" value="KAJ6258063.1"/>
    <property type="molecule type" value="Genomic_DNA"/>
</dbReference>
<gene>
    <name evidence="1" type="ORF">Dda_6976</name>
</gene>
<evidence type="ECO:0000313" key="2">
    <source>
        <dbReference type="Proteomes" id="UP001221413"/>
    </source>
</evidence>
<sequence length="160" mass="17913">MSNEYPRAGARASIVDLTGSTTRISTPLTRKIGKRINANGEIATTPCARWTTLQSFFFNSMTDIIPSAPIIDLSADPADEANQLPLVLTSAHRELPSTQQQQLEEVKWAKMRPATVAAYHLDFDEEILFSGQYNKDDSDDEIVYNLFHRDTSYVHRVPGL</sequence>
<reference evidence="1" key="1">
    <citation type="submission" date="2023-01" db="EMBL/GenBank/DDBJ databases">
        <title>The chitinases involved in constricting ring structure development in the nematode-trapping fungus Drechslerella dactyloides.</title>
        <authorList>
            <person name="Wang R."/>
            <person name="Zhang L."/>
            <person name="Tang P."/>
            <person name="Li S."/>
            <person name="Liang L."/>
        </authorList>
    </citation>
    <scope>NUCLEOTIDE SEQUENCE</scope>
    <source>
        <strain evidence="1">YMF1.00031</strain>
    </source>
</reference>
<proteinExistence type="predicted"/>
<comment type="caution">
    <text evidence="1">The sequence shown here is derived from an EMBL/GenBank/DDBJ whole genome shotgun (WGS) entry which is preliminary data.</text>
</comment>
<accession>A0AAD6ISX6</accession>